<gene>
    <name evidence="2" type="ORF">A9J31_02220</name>
</gene>
<dbReference type="InterPro" id="IPR012902">
    <property type="entry name" value="N_methyl_site"/>
</dbReference>
<evidence type="ECO:0000313" key="3">
    <source>
        <dbReference type="Proteomes" id="UP000185753"/>
    </source>
</evidence>
<dbReference type="PROSITE" id="PS00409">
    <property type="entry name" value="PROKAR_NTER_METHYL"/>
    <property type="match status" value="1"/>
</dbReference>
<organism evidence="2 3">
    <name type="scientific">Acinetobacter gandensis</name>
    <dbReference type="NCBI Taxonomy" id="1443941"/>
    <lineage>
        <taxon>Bacteria</taxon>
        <taxon>Pseudomonadati</taxon>
        <taxon>Pseudomonadota</taxon>
        <taxon>Gammaproteobacteria</taxon>
        <taxon>Moraxellales</taxon>
        <taxon>Moraxellaceae</taxon>
        <taxon>Acinetobacter</taxon>
    </lineage>
</organism>
<keyword evidence="1" id="KW-0472">Membrane</keyword>
<protein>
    <recommendedName>
        <fullName evidence="4">Prepilin-type N-terminal cleavage/methylation domain-containing protein</fullName>
    </recommendedName>
</protein>
<sequence length="281" mass="30321">MNKQHGFTLIELMVSLVLGLIIVGAAFQMLISGQRSLAFQESLQGLQDNANIGINYVVDDIKLTNLNLPFSEIKPAQVSGLIVNTSNYISGAGSTTVSGEGSGSGFITAKSDVLVIQYKPDQTKEYDCEGNSIGADDVIVQRYFIRKDDNGSANDYVLACDAGKYKEGTALTGLNGTGQIIMKGVDLFKVRVGVRDSANNMSYKTLAEFKALSNTSKAVSLQIGILARSLNGVTDNSVEKLEQNIFGSKYSITKPTAEKKKYVWIPVERTIALRNGLGEEL</sequence>
<dbReference type="OrthoDB" id="6712892at2"/>
<feature type="transmembrane region" description="Helical" evidence="1">
    <location>
        <begin position="12"/>
        <end position="31"/>
    </location>
</feature>
<proteinExistence type="predicted"/>
<keyword evidence="1" id="KW-0812">Transmembrane</keyword>
<dbReference type="AlphaFoldDB" id="A0A1A7REM0"/>
<dbReference type="Pfam" id="PF07963">
    <property type="entry name" value="N_methyl"/>
    <property type="match status" value="1"/>
</dbReference>
<dbReference type="EMBL" id="LZDS01000012">
    <property type="protein sequence ID" value="OBX29127.1"/>
    <property type="molecule type" value="Genomic_DNA"/>
</dbReference>
<evidence type="ECO:0000313" key="2">
    <source>
        <dbReference type="EMBL" id="OBX29127.1"/>
    </source>
</evidence>
<name>A0A1A7REM0_9GAMM</name>
<comment type="caution">
    <text evidence="2">The sequence shown here is derived from an EMBL/GenBank/DDBJ whole genome shotgun (WGS) entry which is preliminary data.</text>
</comment>
<dbReference type="RefSeq" id="WP_067762984.1">
    <property type="nucleotide sequence ID" value="NZ_LZDS01000012.1"/>
</dbReference>
<keyword evidence="1" id="KW-1133">Transmembrane helix</keyword>
<dbReference type="InterPro" id="IPR032092">
    <property type="entry name" value="PilW"/>
</dbReference>
<dbReference type="GO" id="GO:0043683">
    <property type="term" value="P:type IV pilus assembly"/>
    <property type="evidence" value="ECO:0007669"/>
    <property type="project" value="InterPro"/>
</dbReference>
<evidence type="ECO:0008006" key="4">
    <source>
        <dbReference type="Google" id="ProtNLM"/>
    </source>
</evidence>
<dbReference type="Proteomes" id="UP000185753">
    <property type="component" value="Unassembled WGS sequence"/>
</dbReference>
<accession>A0A1A7REM0</accession>
<dbReference type="Pfam" id="PF16074">
    <property type="entry name" value="PilW"/>
    <property type="match status" value="1"/>
</dbReference>
<evidence type="ECO:0000256" key="1">
    <source>
        <dbReference type="SAM" id="Phobius"/>
    </source>
</evidence>
<dbReference type="NCBIfam" id="TIGR02532">
    <property type="entry name" value="IV_pilin_GFxxxE"/>
    <property type="match status" value="1"/>
</dbReference>
<reference evidence="3" key="1">
    <citation type="submission" date="2016-06" db="EMBL/GenBank/DDBJ databases">
        <authorList>
            <person name="Radolfova-Krizova L."/>
            <person name="Nemec A."/>
        </authorList>
    </citation>
    <scope>NUCLEOTIDE SEQUENCE [LARGE SCALE GENOMIC DNA]</scope>
    <source>
        <strain evidence="3">ANC 4275</strain>
    </source>
</reference>
<keyword evidence="3" id="KW-1185">Reference proteome</keyword>
<dbReference type="STRING" id="1443941.A9J31_02220"/>